<reference evidence="2" key="1">
    <citation type="submission" date="2023-02" db="EMBL/GenBank/DDBJ databases">
        <authorList>
            <person name="Palmer J.M."/>
        </authorList>
    </citation>
    <scope>NUCLEOTIDE SEQUENCE</scope>
    <source>
        <strain evidence="2">FW57</strain>
    </source>
</reference>
<dbReference type="AlphaFoldDB" id="A0AAD4F0H9"/>
<accession>A0AAD4F0H9</accession>
<feature type="region of interest" description="Disordered" evidence="1">
    <location>
        <begin position="45"/>
        <end position="68"/>
    </location>
</feature>
<sequence length="68" mass="7045">MAPVAEAVEESQSNLEPQGAESGYFAANFLLDPLCVGSSVARMGREPPSSFGTSTATLVPLQEEGSEV</sequence>
<evidence type="ECO:0000313" key="3">
    <source>
        <dbReference type="Proteomes" id="UP001197093"/>
    </source>
</evidence>
<name>A0AAD4F0H9_9PEZI</name>
<gene>
    <name evidence="2" type="ORF">NEMBOFW57_000743</name>
</gene>
<comment type="caution">
    <text evidence="2">The sequence shown here is derived from an EMBL/GenBank/DDBJ whole genome shotgun (WGS) entry which is preliminary data.</text>
</comment>
<dbReference type="EMBL" id="JAHCVI010000001">
    <property type="protein sequence ID" value="KAG7290740.1"/>
    <property type="molecule type" value="Genomic_DNA"/>
</dbReference>
<protein>
    <submittedName>
        <fullName evidence="2">Uncharacterized protein</fullName>
    </submittedName>
</protein>
<organism evidence="2 3">
    <name type="scientific">Staphylotrichum longicolle</name>
    <dbReference type="NCBI Taxonomy" id="669026"/>
    <lineage>
        <taxon>Eukaryota</taxon>
        <taxon>Fungi</taxon>
        <taxon>Dikarya</taxon>
        <taxon>Ascomycota</taxon>
        <taxon>Pezizomycotina</taxon>
        <taxon>Sordariomycetes</taxon>
        <taxon>Sordariomycetidae</taxon>
        <taxon>Sordariales</taxon>
        <taxon>Chaetomiaceae</taxon>
        <taxon>Staphylotrichum</taxon>
    </lineage>
</organism>
<dbReference type="Proteomes" id="UP001197093">
    <property type="component" value="Unassembled WGS sequence"/>
</dbReference>
<keyword evidence="3" id="KW-1185">Reference proteome</keyword>
<evidence type="ECO:0000313" key="2">
    <source>
        <dbReference type="EMBL" id="KAG7290740.1"/>
    </source>
</evidence>
<evidence type="ECO:0000256" key="1">
    <source>
        <dbReference type="SAM" id="MobiDB-lite"/>
    </source>
</evidence>
<proteinExistence type="predicted"/>